<keyword evidence="1" id="KW-0472">Membrane</keyword>
<accession>A0A1I8AAF3</accession>
<dbReference type="Proteomes" id="UP000095287">
    <property type="component" value="Unplaced"/>
</dbReference>
<evidence type="ECO:0000313" key="3">
    <source>
        <dbReference type="WBParaSite" id="L893_g3723.t1"/>
    </source>
</evidence>
<feature type="transmembrane region" description="Helical" evidence="1">
    <location>
        <begin position="205"/>
        <end position="228"/>
    </location>
</feature>
<evidence type="ECO:0000256" key="1">
    <source>
        <dbReference type="SAM" id="Phobius"/>
    </source>
</evidence>
<evidence type="ECO:0000313" key="2">
    <source>
        <dbReference type="Proteomes" id="UP000095287"/>
    </source>
</evidence>
<dbReference type="WBParaSite" id="L893_g3723.t1">
    <property type="protein sequence ID" value="L893_g3723.t1"/>
    <property type="gene ID" value="L893_g3723"/>
</dbReference>
<feature type="transmembrane region" description="Helical" evidence="1">
    <location>
        <begin position="12"/>
        <end position="38"/>
    </location>
</feature>
<protein>
    <submittedName>
        <fullName evidence="3">Transmembrane protein</fullName>
    </submittedName>
</protein>
<feature type="transmembrane region" description="Helical" evidence="1">
    <location>
        <begin position="329"/>
        <end position="352"/>
    </location>
</feature>
<keyword evidence="1" id="KW-1133">Transmembrane helix</keyword>
<feature type="transmembrane region" description="Helical" evidence="1">
    <location>
        <begin position="372"/>
        <end position="392"/>
    </location>
</feature>
<proteinExistence type="predicted"/>
<feature type="transmembrane region" description="Helical" evidence="1">
    <location>
        <begin position="104"/>
        <end position="127"/>
    </location>
</feature>
<keyword evidence="1" id="KW-0812">Transmembrane</keyword>
<name>A0A1I8AAF3_9BILA</name>
<dbReference type="AlphaFoldDB" id="A0A1I8AAF3"/>
<feature type="transmembrane region" description="Helical" evidence="1">
    <location>
        <begin position="162"/>
        <end position="184"/>
    </location>
</feature>
<sequence length="462" mass="53544">MFFSLVHSVKNTVLLAIHIVLLGSMVFSSIALFCRGLVIELYSLLPVTLKVAIAVAMGGITVLHIQQFSRVYFSNTEVKHEFRVLLRWFPQKSFKESVEKNVKYLLLSTIYTLAYIIMPIVFTSAVFPEWLNFGKGMEIDPKVNMTNIESFRTQPVKLTAEWTIRVIFLLILAYRTNVFFDWGLKMQKYVYKNFFGYERKTNKNLSVGLDVSVWMLILMVAVTLYYWFLVALGRLVVHLLLTPAYFHIYRNDVFAHATIGLLALRLVSSTVPQLVEDAVLYISSFLTITGYIMFFPGIWNWIIRIEVMFASAAISIYIYLSTFRKIKHWFLMLAVCGGFAAVCAYITIPVWIIKFVYGYETIEQAIHSRLYIVFLCATLCALLILSCAVPLVRLLRHLKFEYGEVAERLLNYDQSRKRRTPFKEVLKTFLRKHRRWTVVSWLKSLCPKIGTNKNPVVELPMV</sequence>
<feature type="transmembrane region" description="Helical" evidence="1">
    <location>
        <begin position="248"/>
        <end position="266"/>
    </location>
</feature>
<feature type="transmembrane region" description="Helical" evidence="1">
    <location>
        <begin position="44"/>
        <end position="65"/>
    </location>
</feature>
<keyword evidence="2" id="KW-1185">Reference proteome</keyword>
<reference evidence="3" key="1">
    <citation type="submission" date="2016-11" db="UniProtKB">
        <authorList>
            <consortium name="WormBaseParasite"/>
        </authorList>
    </citation>
    <scope>IDENTIFICATION</scope>
</reference>
<feature type="transmembrane region" description="Helical" evidence="1">
    <location>
        <begin position="278"/>
        <end position="295"/>
    </location>
</feature>
<feature type="transmembrane region" description="Helical" evidence="1">
    <location>
        <begin position="301"/>
        <end position="320"/>
    </location>
</feature>
<organism evidence="2 3">
    <name type="scientific">Steinernema glaseri</name>
    <dbReference type="NCBI Taxonomy" id="37863"/>
    <lineage>
        <taxon>Eukaryota</taxon>
        <taxon>Metazoa</taxon>
        <taxon>Ecdysozoa</taxon>
        <taxon>Nematoda</taxon>
        <taxon>Chromadorea</taxon>
        <taxon>Rhabditida</taxon>
        <taxon>Tylenchina</taxon>
        <taxon>Panagrolaimomorpha</taxon>
        <taxon>Strongyloidoidea</taxon>
        <taxon>Steinernematidae</taxon>
        <taxon>Steinernema</taxon>
    </lineage>
</organism>